<dbReference type="InterPro" id="IPR005788">
    <property type="entry name" value="PDI_thioredoxin-like_dom"/>
</dbReference>
<dbReference type="EMBL" id="JATAAI010000002">
    <property type="protein sequence ID" value="KAK1747883.1"/>
    <property type="molecule type" value="Genomic_DNA"/>
</dbReference>
<dbReference type="InterPro" id="IPR017937">
    <property type="entry name" value="Thioredoxin_CS"/>
</dbReference>
<dbReference type="CDD" id="cd02961">
    <property type="entry name" value="PDI_a_family"/>
    <property type="match status" value="1"/>
</dbReference>
<evidence type="ECO:0000256" key="5">
    <source>
        <dbReference type="SAM" id="SignalP"/>
    </source>
</evidence>
<keyword evidence="7" id="KW-0413">Isomerase</keyword>
<keyword evidence="3" id="KW-0677">Repeat</keyword>
<dbReference type="Pfam" id="PF00085">
    <property type="entry name" value="Thioredoxin"/>
    <property type="match status" value="1"/>
</dbReference>
<keyword evidence="8" id="KW-1185">Reference proteome</keyword>
<dbReference type="Gene3D" id="3.40.30.10">
    <property type="entry name" value="Glutaredoxin"/>
    <property type="match status" value="1"/>
</dbReference>
<evidence type="ECO:0000313" key="8">
    <source>
        <dbReference type="Proteomes" id="UP001224775"/>
    </source>
</evidence>
<evidence type="ECO:0000256" key="1">
    <source>
        <dbReference type="ARBA" id="ARBA00006347"/>
    </source>
</evidence>
<dbReference type="InterPro" id="IPR036249">
    <property type="entry name" value="Thioredoxin-like_sf"/>
</dbReference>
<reference evidence="7" key="1">
    <citation type="submission" date="2023-06" db="EMBL/GenBank/DDBJ databases">
        <title>Survivors Of The Sea: Transcriptome response of Skeletonema marinoi to long-term dormancy.</title>
        <authorList>
            <person name="Pinder M.I.M."/>
            <person name="Kourtchenko O."/>
            <person name="Robertson E.K."/>
            <person name="Larsson T."/>
            <person name="Maumus F."/>
            <person name="Osuna-Cruz C.M."/>
            <person name="Vancaester E."/>
            <person name="Stenow R."/>
            <person name="Vandepoele K."/>
            <person name="Ploug H."/>
            <person name="Bruchert V."/>
            <person name="Godhe A."/>
            <person name="Topel M."/>
        </authorList>
    </citation>
    <scope>NUCLEOTIDE SEQUENCE</scope>
    <source>
        <strain evidence="7">R05AC</strain>
    </source>
</reference>
<dbReference type="Proteomes" id="UP001224775">
    <property type="component" value="Unassembled WGS sequence"/>
</dbReference>
<dbReference type="PROSITE" id="PS00194">
    <property type="entry name" value="THIOREDOXIN_1"/>
    <property type="match status" value="1"/>
</dbReference>
<dbReference type="PRINTS" id="PR00421">
    <property type="entry name" value="THIOREDOXIN"/>
</dbReference>
<evidence type="ECO:0000256" key="3">
    <source>
        <dbReference type="ARBA" id="ARBA00022737"/>
    </source>
</evidence>
<dbReference type="PANTHER" id="PTHR45672">
    <property type="entry name" value="PROTEIN DISULFIDE-ISOMERASE C17H9.14C-RELATED"/>
    <property type="match status" value="1"/>
</dbReference>
<gene>
    <name evidence="7" type="ORF">QTG54_001846</name>
</gene>
<evidence type="ECO:0000256" key="4">
    <source>
        <dbReference type="RuleBase" id="RU004208"/>
    </source>
</evidence>
<dbReference type="InterPro" id="IPR013766">
    <property type="entry name" value="Thioredoxin_domain"/>
</dbReference>
<dbReference type="GO" id="GO:0003756">
    <property type="term" value="F:protein disulfide isomerase activity"/>
    <property type="evidence" value="ECO:0007669"/>
    <property type="project" value="InterPro"/>
</dbReference>
<dbReference type="InterPro" id="IPR051063">
    <property type="entry name" value="PDI"/>
</dbReference>
<feature type="domain" description="Thioredoxin" evidence="6">
    <location>
        <begin position="8"/>
        <end position="129"/>
    </location>
</feature>
<dbReference type="SUPFAM" id="SSF52833">
    <property type="entry name" value="Thioredoxin-like"/>
    <property type="match status" value="1"/>
</dbReference>
<dbReference type="NCBIfam" id="TIGR01126">
    <property type="entry name" value="pdi_dom"/>
    <property type="match status" value="1"/>
</dbReference>
<accession>A0AAD9DJL5</accession>
<protein>
    <submittedName>
        <fullName evidence="7">Protein disulfide isomerase family protein</fullName>
    </submittedName>
</protein>
<dbReference type="GO" id="GO:0005783">
    <property type="term" value="C:endoplasmic reticulum"/>
    <property type="evidence" value="ECO:0007669"/>
    <property type="project" value="TreeGrafter"/>
</dbReference>
<comment type="similarity">
    <text evidence="1 4">Belongs to the protein disulfide isomerase family.</text>
</comment>
<dbReference type="GO" id="GO:0006457">
    <property type="term" value="P:protein folding"/>
    <property type="evidence" value="ECO:0007669"/>
    <property type="project" value="TreeGrafter"/>
</dbReference>
<feature type="chain" id="PRO_5042167412" evidence="5">
    <location>
        <begin position="21"/>
        <end position="208"/>
    </location>
</feature>
<proteinExistence type="inferred from homology"/>
<dbReference type="PANTHER" id="PTHR45672:SF3">
    <property type="entry name" value="THIOREDOXIN DOMAIN-CONTAINING PROTEIN 5"/>
    <property type="match status" value="1"/>
</dbReference>
<sequence length="208" mass="23339">MHAMKIQITLLTGLLGFAAGKSPELDPASFDEAIHSKNVFVKFYAPWCGHCKSLAPDWDKLADMYASSPSVTIASVDCTVDENDELCHQYGVQGYPTLKYFTDGNTMGEDYQGPRSLEALEQFASDTLNKKCIVGSEEEMAKDTSLCSDKEKDYAKKMRGKTVEEQKAQIERLEKLKNGKMKPELRTWLFQRLHILKGLGNAESKDEL</sequence>
<evidence type="ECO:0000313" key="7">
    <source>
        <dbReference type="EMBL" id="KAK1747883.1"/>
    </source>
</evidence>
<feature type="signal peptide" evidence="5">
    <location>
        <begin position="1"/>
        <end position="20"/>
    </location>
</feature>
<organism evidence="7 8">
    <name type="scientific">Skeletonema marinoi</name>
    <dbReference type="NCBI Taxonomy" id="267567"/>
    <lineage>
        <taxon>Eukaryota</taxon>
        <taxon>Sar</taxon>
        <taxon>Stramenopiles</taxon>
        <taxon>Ochrophyta</taxon>
        <taxon>Bacillariophyta</taxon>
        <taxon>Coscinodiscophyceae</taxon>
        <taxon>Thalassiosirophycidae</taxon>
        <taxon>Thalassiosirales</taxon>
        <taxon>Skeletonemataceae</taxon>
        <taxon>Skeletonema</taxon>
        <taxon>Skeletonema marinoi-dohrnii complex</taxon>
    </lineage>
</organism>
<keyword evidence="2 5" id="KW-0732">Signal</keyword>
<evidence type="ECO:0000259" key="6">
    <source>
        <dbReference type="PROSITE" id="PS51352"/>
    </source>
</evidence>
<evidence type="ECO:0000256" key="2">
    <source>
        <dbReference type="ARBA" id="ARBA00022729"/>
    </source>
</evidence>
<dbReference type="AlphaFoldDB" id="A0AAD9DJL5"/>
<name>A0AAD9DJL5_9STRA</name>
<comment type="caution">
    <text evidence="7">The sequence shown here is derived from an EMBL/GenBank/DDBJ whole genome shotgun (WGS) entry which is preliminary data.</text>
</comment>
<dbReference type="PROSITE" id="PS51352">
    <property type="entry name" value="THIOREDOXIN_2"/>
    <property type="match status" value="1"/>
</dbReference>